<dbReference type="InterPro" id="IPR011004">
    <property type="entry name" value="Trimer_LpxA-like_sf"/>
</dbReference>
<dbReference type="SUPFAM" id="SSF51161">
    <property type="entry name" value="Trimeric LpxA-like enzymes"/>
    <property type="match status" value="1"/>
</dbReference>
<keyword evidence="2" id="KW-0012">Acyltransferase</keyword>
<dbReference type="EMBL" id="MFNE01000003">
    <property type="protein sequence ID" value="OGG97181.1"/>
    <property type="molecule type" value="Genomic_DNA"/>
</dbReference>
<name>A0A1F6GGE5_9PROT</name>
<accession>A0A1F6GGE5</accession>
<dbReference type="Gene3D" id="2.160.10.10">
    <property type="entry name" value="Hexapeptide repeat proteins"/>
    <property type="match status" value="1"/>
</dbReference>
<evidence type="ECO:0000256" key="2">
    <source>
        <dbReference type="ARBA" id="ARBA00023315"/>
    </source>
</evidence>
<proteinExistence type="predicted"/>
<dbReference type="GO" id="GO:0016779">
    <property type="term" value="F:nucleotidyltransferase activity"/>
    <property type="evidence" value="ECO:0007669"/>
    <property type="project" value="UniProtKB-ARBA"/>
</dbReference>
<dbReference type="PANTHER" id="PTHR43584">
    <property type="entry name" value="NUCLEOTIDYL TRANSFERASE"/>
    <property type="match status" value="1"/>
</dbReference>
<evidence type="ECO:0000256" key="1">
    <source>
        <dbReference type="ARBA" id="ARBA00022679"/>
    </source>
</evidence>
<dbReference type="GO" id="GO:0016746">
    <property type="term" value="F:acyltransferase activity"/>
    <property type="evidence" value="ECO:0007669"/>
    <property type="project" value="UniProtKB-KW"/>
</dbReference>
<evidence type="ECO:0000313" key="4">
    <source>
        <dbReference type="Proteomes" id="UP000178449"/>
    </source>
</evidence>
<dbReference type="STRING" id="1817772.A2527_10215"/>
<gene>
    <name evidence="3" type="ORF">A2527_10215</name>
</gene>
<sequence>MPTGPILGPLFASAQKPWEPLAGLSKAIEAAFEGAKPQGALLAYRRTDSPERGYQQRQTEVLKEDLIDPELMVFIGKGTLVEAGATIKERVWIEGGCQVRQGAYIRGNFFGGQGSVVGHVTEVKNAIFIRHVEAGHFAYIGDSILGSAVNLGAGTKISNLEFRSAKDKFEENFPPMNLIYQGKPLATGLSKFGALIGDGVETGCNSVLSPLVFLGRESWVLPNLSVLKGLYPPGSKLYKLADCKACRL</sequence>
<keyword evidence="1" id="KW-0808">Transferase</keyword>
<dbReference type="PANTHER" id="PTHR43584:SF8">
    <property type="entry name" value="N-ACETYLMURAMATE ALPHA-1-PHOSPHATE URIDYLYLTRANSFERASE"/>
    <property type="match status" value="1"/>
</dbReference>
<protein>
    <recommendedName>
        <fullName evidence="5">Glucose-1-phosphate thymidylyltransferase</fullName>
    </recommendedName>
</protein>
<dbReference type="AlphaFoldDB" id="A0A1F6GGE5"/>
<dbReference type="InterPro" id="IPR050065">
    <property type="entry name" value="GlmU-like"/>
</dbReference>
<organism evidence="3 4">
    <name type="scientific">Candidatus Lambdaproteobacteria bacterium RIFOXYD2_FULL_50_16</name>
    <dbReference type="NCBI Taxonomy" id="1817772"/>
    <lineage>
        <taxon>Bacteria</taxon>
        <taxon>Pseudomonadati</taxon>
        <taxon>Pseudomonadota</taxon>
        <taxon>Candidatus Lambdaproteobacteria</taxon>
    </lineage>
</organism>
<comment type="caution">
    <text evidence="3">The sequence shown here is derived from an EMBL/GenBank/DDBJ whole genome shotgun (WGS) entry which is preliminary data.</text>
</comment>
<evidence type="ECO:0008006" key="5">
    <source>
        <dbReference type="Google" id="ProtNLM"/>
    </source>
</evidence>
<dbReference type="Proteomes" id="UP000178449">
    <property type="component" value="Unassembled WGS sequence"/>
</dbReference>
<reference evidence="3 4" key="1">
    <citation type="journal article" date="2016" name="Nat. Commun.">
        <title>Thousands of microbial genomes shed light on interconnected biogeochemical processes in an aquifer system.</title>
        <authorList>
            <person name="Anantharaman K."/>
            <person name="Brown C.T."/>
            <person name="Hug L.A."/>
            <person name="Sharon I."/>
            <person name="Castelle C.J."/>
            <person name="Probst A.J."/>
            <person name="Thomas B.C."/>
            <person name="Singh A."/>
            <person name="Wilkins M.J."/>
            <person name="Karaoz U."/>
            <person name="Brodie E.L."/>
            <person name="Williams K.H."/>
            <person name="Hubbard S.S."/>
            <person name="Banfield J.F."/>
        </authorList>
    </citation>
    <scope>NUCLEOTIDE SEQUENCE [LARGE SCALE GENOMIC DNA]</scope>
</reference>
<evidence type="ECO:0000313" key="3">
    <source>
        <dbReference type="EMBL" id="OGG97181.1"/>
    </source>
</evidence>